<accession>A0A1D8B4I2</accession>
<evidence type="ECO:0000256" key="1">
    <source>
        <dbReference type="SAM" id="MobiDB-lite"/>
    </source>
</evidence>
<name>A0A1D8B4I2_9ACTO</name>
<feature type="region of interest" description="Disordered" evidence="1">
    <location>
        <begin position="167"/>
        <end position="199"/>
    </location>
</feature>
<feature type="compositionally biased region" description="Basic and acidic residues" evidence="1">
    <location>
        <begin position="183"/>
        <end position="199"/>
    </location>
</feature>
<dbReference type="AlphaFoldDB" id="A0A1D8B4I2"/>
<organism evidence="2 3">
    <name type="scientific">Pauljensenia hongkongensis</name>
    <dbReference type="NCBI Taxonomy" id="178339"/>
    <lineage>
        <taxon>Bacteria</taxon>
        <taxon>Bacillati</taxon>
        <taxon>Actinomycetota</taxon>
        <taxon>Actinomycetes</taxon>
        <taxon>Actinomycetales</taxon>
        <taxon>Actinomycetaceae</taxon>
        <taxon>Pauljensenia</taxon>
    </lineage>
</organism>
<evidence type="ECO:0000313" key="3">
    <source>
        <dbReference type="Proteomes" id="UP000095214"/>
    </source>
</evidence>
<feature type="region of interest" description="Disordered" evidence="1">
    <location>
        <begin position="44"/>
        <end position="67"/>
    </location>
</feature>
<dbReference type="Gene3D" id="3.90.1010.20">
    <property type="match status" value="1"/>
</dbReference>
<feature type="compositionally biased region" description="Basic and acidic residues" evidence="1">
    <location>
        <begin position="92"/>
        <end position="104"/>
    </location>
</feature>
<dbReference type="Proteomes" id="UP000095214">
    <property type="component" value="Chromosome"/>
</dbReference>
<evidence type="ECO:0000313" key="2">
    <source>
        <dbReference type="EMBL" id="AOS48065.1"/>
    </source>
</evidence>
<protein>
    <submittedName>
        <fullName evidence="2">FMN-binding protein</fullName>
    </submittedName>
</protein>
<gene>
    <name evidence="2" type="ORF">BH719_08200</name>
</gene>
<feature type="compositionally biased region" description="Low complexity" evidence="1">
    <location>
        <begin position="167"/>
        <end position="176"/>
    </location>
</feature>
<dbReference type="EMBL" id="CP017298">
    <property type="protein sequence ID" value="AOS48065.1"/>
    <property type="molecule type" value="Genomic_DNA"/>
</dbReference>
<dbReference type="OrthoDB" id="1852314at2"/>
<feature type="region of interest" description="Disordered" evidence="1">
    <location>
        <begin position="83"/>
        <end position="107"/>
    </location>
</feature>
<dbReference type="STRING" id="178339.BH719_08200"/>
<proteinExistence type="predicted"/>
<keyword evidence="3" id="KW-1185">Reference proteome</keyword>
<dbReference type="KEGG" id="phon:BH719_08200"/>
<reference evidence="2 3" key="1">
    <citation type="submission" date="2016-09" db="EMBL/GenBank/DDBJ databases">
        <title>Complete genome sequence of Actinomyces hongkongensis HKU8.</title>
        <authorList>
            <person name="Gao Y.-X."/>
            <person name="Zhou Y.-Y."/>
            <person name="Xie Y."/>
            <person name="Wang M."/>
            <person name="Wang S.-J."/>
            <person name="Shen S.-G."/>
        </authorList>
    </citation>
    <scope>NUCLEOTIDE SEQUENCE [LARGE SCALE GENOMIC DNA]</scope>
    <source>
        <strain evidence="2 3">HKU8</strain>
    </source>
</reference>
<feature type="compositionally biased region" description="Polar residues" evidence="1">
    <location>
        <begin position="54"/>
        <end position="67"/>
    </location>
</feature>
<sequence>MAAPGSPRVDASGPASRRWASAASRAVLGALGATILAACQPSTGLDMSKPLQDGTWSAQSNADDQGSVGTITITVEGGSITSTSYTTAMSDGSDKGGDYGKDSSGRVFNQDYYDKAQAAVASFEEYSAKLTETGDPAKVDVISGATVAHQQFVQAAIRAIAQAQGVDGSGAADGVDIPGLGESTKDGGDLDKDLGGGNG</sequence>